<evidence type="ECO:0000256" key="1">
    <source>
        <dbReference type="ARBA" id="ARBA00004123"/>
    </source>
</evidence>
<dbReference type="PANTHER" id="PTHR17598:SF13">
    <property type="entry name" value="DNA POLYMERASE DELTA SUBUNIT 3"/>
    <property type="match status" value="1"/>
</dbReference>
<feature type="non-terminal residue" evidence="6">
    <location>
        <position position="1"/>
    </location>
</feature>
<sequence>EEEMPVIEADGIIDQIWCIVSDQLQVVSYKWLSRNFSISSNSAKRVLEQFVAKYGSELEVIYSLSGWLKNNPSTYHVLLVPENKLSDAKQGFDGSCSTHIYSVQSCLPKDPATLWNHEFAQAEFLFKDASAVDNCFWDNRFCGVSNSFVQRTSGSSQSFSSHQTAVDTHSVQKMHSSDRVNAVKSEAKKYDLGRTPQLAACKGKVQNLLLKKEKSNDKTSSGKGGALPSIWDPSAEAQICAREMGGCEGSDEETHDINIKRTSAGDSTRRRKLMLAYSDEEDDHENATNLALPGTRSTPFSEKDSIKSDLECKRLSDEDENKHNLNRARESSMAKQQFQEKLSDTGNETAEKSQIDVGVHDKITDACSSKRRKTLKTRIDERGREVTEVVWEGEEPETKSESTSAKVVDSNTSNNGTTARPPVARKSAAIGNTAPASQVKKAGNKKAAKEDPKQGNILSFFKKA</sequence>
<dbReference type="InterPro" id="IPR041913">
    <property type="entry name" value="POLD3_sf"/>
</dbReference>
<feature type="compositionally biased region" description="Polar residues" evidence="5">
    <location>
        <begin position="401"/>
        <end position="418"/>
    </location>
</feature>
<evidence type="ECO:0000256" key="4">
    <source>
        <dbReference type="ARBA" id="ARBA00023242"/>
    </source>
</evidence>
<evidence type="ECO:0000313" key="7">
    <source>
        <dbReference type="Proteomes" id="UP000015453"/>
    </source>
</evidence>
<gene>
    <name evidence="6" type="ORF">M569_12427</name>
</gene>
<organism evidence="6 7">
    <name type="scientific">Genlisea aurea</name>
    <dbReference type="NCBI Taxonomy" id="192259"/>
    <lineage>
        <taxon>Eukaryota</taxon>
        <taxon>Viridiplantae</taxon>
        <taxon>Streptophyta</taxon>
        <taxon>Embryophyta</taxon>
        <taxon>Tracheophyta</taxon>
        <taxon>Spermatophyta</taxon>
        <taxon>Magnoliopsida</taxon>
        <taxon>eudicotyledons</taxon>
        <taxon>Gunneridae</taxon>
        <taxon>Pentapetalae</taxon>
        <taxon>asterids</taxon>
        <taxon>lamiids</taxon>
        <taxon>Lamiales</taxon>
        <taxon>Lentibulariaceae</taxon>
        <taxon>Genlisea</taxon>
    </lineage>
</organism>
<dbReference type="Pfam" id="PF09507">
    <property type="entry name" value="CDC27"/>
    <property type="match status" value="1"/>
</dbReference>
<name>S8DRG2_9LAMI</name>
<feature type="region of interest" description="Disordered" evidence="5">
    <location>
        <begin position="387"/>
        <end position="464"/>
    </location>
</feature>
<feature type="region of interest" description="Disordered" evidence="5">
    <location>
        <begin position="277"/>
        <end position="353"/>
    </location>
</feature>
<dbReference type="EMBL" id="AUSU01006193">
    <property type="protein sequence ID" value="EPS62362.1"/>
    <property type="molecule type" value="Genomic_DNA"/>
</dbReference>
<dbReference type="FunFam" id="3.90.1030.20:FF:000002">
    <property type="entry name" value="DNA polymerase delta subunit"/>
    <property type="match status" value="1"/>
</dbReference>
<dbReference type="Gene3D" id="3.90.1030.20">
    <property type="entry name" value="DNA polymerase delta, p66 (Cdc27) subunit, wHTH domain"/>
    <property type="match status" value="1"/>
</dbReference>
<evidence type="ECO:0000256" key="2">
    <source>
        <dbReference type="ARBA" id="ARBA00017589"/>
    </source>
</evidence>
<proteinExistence type="predicted"/>
<dbReference type="Proteomes" id="UP000015453">
    <property type="component" value="Unassembled WGS sequence"/>
</dbReference>
<dbReference type="GO" id="GO:0006297">
    <property type="term" value="P:nucleotide-excision repair, DNA gap filling"/>
    <property type="evidence" value="ECO:0007669"/>
    <property type="project" value="TreeGrafter"/>
</dbReference>
<dbReference type="GO" id="GO:0043625">
    <property type="term" value="C:delta DNA polymerase complex"/>
    <property type="evidence" value="ECO:0007669"/>
    <property type="project" value="InterPro"/>
</dbReference>
<evidence type="ECO:0000256" key="3">
    <source>
        <dbReference type="ARBA" id="ARBA00022705"/>
    </source>
</evidence>
<feature type="compositionally biased region" description="Basic and acidic residues" evidence="5">
    <location>
        <begin position="301"/>
        <end position="332"/>
    </location>
</feature>
<dbReference type="InterPro" id="IPR019038">
    <property type="entry name" value="POLD3"/>
</dbReference>
<protein>
    <recommendedName>
        <fullName evidence="2">DNA polymerase delta subunit 3</fullName>
    </recommendedName>
</protein>
<dbReference type="GO" id="GO:1904161">
    <property type="term" value="P:DNA synthesis involved in UV-damage excision repair"/>
    <property type="evidence" value="ECO:0007669"/>
    <property type="project" value="TreeGrafter"/>
</dbReference>
<dbReference type="PANTHER" id="PTHR17598">
    <property type="entry name" value="DNA POLYMERASE DELTA SUBUNIT 3"/>
    <property type="match status" value="1"/>
</dbReference>
<dbReference type="OrthoDB" id="514823at2759"/>
<comment type="subcellular location">
    <subcellularLocation>
        <location evidence="1">Nucleus</location>
    </subcellularLocation>
</comment>
<evidence type="ECO:0000256" key="5">
    <source>
        <dbReference type="SAM" id="MobiDB-lite"/>
    </source>
</evidence>
<dbReference type="GO" id="GO:0006271">
    <property type="term" value="P:DNA strand elongation involved in DNA replication"/>
    <property type="evidence" value="ECO:0007669"/>
    <property type="project" value="TreeGrafter"/>
</dbReference>
<keyword evidence="3" id="KW-0235">DNA replication</keyword>
<dbReference type="GO" id="GO:0003887">
    <property type="term" value="F:DNA-directed DNA polymerase activity"/>
    <property type="evidence" value="ECO:0007669"/>
    <property type="project" value="TreeGrafter"/>
</dbReference>
<evidence type="ECO:0000313" key="6">
    <source>
        <dbReference type="EMBL" id="EPS62362.1"/>
    </source>
</evidence>
<accession>S8DRG2</accession>
<dbReference type="AlphaFoldDB" id="S8DRG2"/>
<feature type="compositionally biased region" description="Polar residues" evidence="5">
    <location>
        <begin position="333"/>
        <end position="348"/>
    </location>
</feature>
<keyword evidence="4" id="KW-0539">Nucleus</keyword>
<keyword evidence="7" id="KW-1185">Reference proteome</keyword>
<comment type="caution">
    <text evidence="6">The sequence shown here is derived from an EMBL/GenBank/DDBJ whole genome shotgun (WGS) entry which is preliminary data.</text>
</comment>
<reference evidence="6 7" key="1">
    <citation type="journal article" date="2013" name="BMC Genomics">
        <title>The miniature genome of a carnivorous plant Genlisea aurea contains a low number of genes and short non-coding sequences.</title>
        <authorList>
            <person name="Leushkin E.V."/>
            <person name="Sutormin R.A."/>
            <person name="Nabieva E.R."/>
            <person name="Penin A.A."/>
            <person name="Kondrashov A.S."/>
            <person name="Logacheva M.D."/>
        </authorList>
    </citation>
    <scope>NUCLEOTIDE SEQUENCE [LARGE SCALE GENOMIC DNA]</scope>
</reference>